<dbReference type="Proteomes" id="UP000323917">
    <property type="component" value="Chromosome"/>
</dbReference>
<dbReference type="InterPro" id="IPR000515">
    <property type="entry name" value="MetI-like"/>
</dbReference>
<dbReference type="PROSITE" id="PS50928">
    <property type="entry name" value="ABC_TM1"/>
    <property type="match status" value="2"/>
</dbReference>
<feature type="transmembrane region" description="Helical" evidence="8">
    <location>
        <begin position="470"/>
        <end position="496"/>
    </location>
</feature>
<evidence type="ECO:0000256" key="8">
    <source>
        <dbReference type="RuleBase" id="RU363032"/>
    </source>
</evidence>
<evidence type="ECO:0000256" key="7">
    <source>
        <dbReference type="ARBA" id="ARBA00023136"/>
    </source>
</evidence>
<dbReference type="RefSeq" id="WP_148075584.1">
    <property type="nucleotide sequence ID" value="NZ_CP042913.1"/>
</dbReference>
<keyword evidence="7 8" id="KW-0472">Membrane</keyword>
<keyword evidence="6 8" id="KW-1133">Transmembrane helix</keyword>
<reference evidence="10 11" key="1">
    <citation type="submission" date="2019-08" db="EMBL/GenBank/DDBJ databases">
        <title>Deep-cultivation of Planctomycetes and their phenomic and genomic characterization uncovers novel biology.</title>
        <authorList>
            <person name="Wiegand S."/>
            <person name="Jogler M."/>
            <person name="Boedeker C."/>
            <person name="Pinto D."/>
            <person name="Vollmers J."/>
            <person name="Rivas-Marin E."/>
            <person name="Kohn T."/>
            <person name="Peeters S.H."/>
            <person name="Heuer A."/>
            <person name="Rast P."/>
            <person name="Oberbeckmann S."/>
            <person name="Bunk B."/>
            <person name="Jeske O."/>
            <person name="Meyerdierks A."/>
            <person name="Storesund J.E."/>
            <person name="Kallscheuer N."/>
            <person name="Luecker S."/>
            <person name="Lage O.M."/>
            <person name="Pohl T."/>
            <person name="Merkel B.J."/>
            <person name="Hornburger P."/>
            <person name="Mueller R.-W."/>
            <person name="Bruemmer F."/>
            <person name="Labrenz M."/>
            <person name="Spormann A.M."/>
            <person name="Op den Camp H."/>
            <person name="Overmann J."/>
            <person name="Amann R."/>
            <person name="Jetten M.S.M."/>
            <person name="Mascher T."/>
            <person name="Medema M.H."/>
            <person name="Devos D.P."/>
            <person name="Kaster A.-K."/>
            <person name="Ovreas L."/>
            <person name="Rohde M."/>
            <person name="Galperin M.Y."/>
            <person name="Jogler C."/>
        </authorList>
    </citation>
    <scope>NUCLEOTIDE SEQUENCE [LARGE SCALE GENOMIC DNA]</scope>
    <source>
        <strain evidence="10 11">Pr1d</strain>
    </source>
</reference>
<feature type="transmembrane region" description="Helical" evidence="8">
    <location>
        <begin position="338"/>
        <end position="362"/>
    </location>
</feature>
<feature type="transmembrane region" description="Helical" evidence="8">
    <location>
        <begin position="75"/>
        <end position="95"/>
    </location>
</feature>
<keyword evidence="5 8" id="KW-0812">Transmembrane</keyword>
<evidence type="ECO:0000256" key="6">
    <source>
        <dbReference type="ARBA" id="ARBA00022989"/>
    </source>
</evidence>
<evidence type="ECO:0000313" key="11">
    <source>
        <dbReference type="Proteomes" id="UP000323917"/>
    </source>
</evidence>
<feature type="transmembrane region" description="Helical" evidence="8">
    <location>
        <begin position="12"/>
        <end position="29"/>
    </location>
</feature>
<feature type="transmembrane region" description="Helical" evidence="8">
    <location>
        <begin position="516"/>
        <end position="538"/>
    </location>
</feature>
<protein>
    <submittedName>
        <fullName evidence="10">Molybdate ABC transporter permease protein</fullName>
    </submittedName>
</protein>
<gene>
    <name evidence="10" type="ORF">Pr1d_46760</name>
</gene>
<proteinExistence type="inferred from homology"/>
<dbReference type="EMBL" id="CP042913">
    <property type="protein sequence ID" value="QEG37335.1"/>
    <property type="molecule type" value="Genomic_DNA"/>
</dbReference>
<dbReference type="PANTHER" id="PTHR43357">
    <property type="entry name" value="INNER MEMBRANE ABC TRANSPORTER PERMEASE PROTEIN YDCV"/>
    <property type="match status" value="1"/>
</dbReference>
<dbReference type="GO" id="GO:0055085">
    <property type="term" value="P:transmembrane transport"/>
    <property type="evidence" value="ECO:0007669"/>
    <property type="project" value="InterPro"/>
</dbReference>
<name>A0A5B9QII3_9BACT</name>
<accession>A0A5B9QII3</accession>
<feature type="transmembrane region" description="Helical" evidence="8">
    <location>
        <begin position="115"/>
        <end position="144"/>
    </location>
</feature>
<keyword evidence="11" id="KW-1185">Reference proteome</keyword>
<dbReference type="SUPFAM" id="SSF161098">
    <property type="entry name" value="MetI-like"/>
    <property type="match status" value="2"/>
</dbReference>
<dbReference type="PANTHER" id="PTHR43357:SF3">
    <property type="entry name" value="FE(3+)-TRANSPORT SYSTEM PERMEASE PROTEIN FBPB 2"/>
    <property type="match status" value="1"/>
</dbReference>
<evidence type="ECO:0000313" key="10">
    <source>
        <dbReference type="EMBL" id="QEG37335.1"/>
    </source>
</evidence>
<evidence type="ECO:0000256" key="2">
    <source>
        <dbReference type="ARBA" id="ARBA00022448"/>
    </source>
</evidence>
<evidence type="ECO:0000256" key="1">
    <source>
        <dbReference type="ARBA" id="ARBA00004429"/>
    </source>
</evidence>
<feature type="transmembrane region" description="Helical" evidence="8">
    <location>
        <begin position="368"/>
        <end position="392"/>
    </location>
</feature>
<evidence type="ECO:0000259" key="9">
    <source>
        <dbReference type="PROSITE" id="PS50928"/>
    </source>
</evidence>
<dbReference type="InterPro" id="IPR035906">
    <property type="entry name" value="MetI-like_sf"/>
</dbReference>
<dbReference type="Gene3D" id="1.10.3720.10">
    <property type="entry name" value="MetI-like"/>
    <property type="match status" value="2"/>
</dbReference>
<dbReference type="AlphaFoldDB" id="A0A5B9QII3"/>
<feature type="domain" description="ABC transmembrane type-1" evidence="9">
    <location>
        <begin position="37"/>
        <end position="257"/>
    </location>
</feature>
<feature type="transmembrane region" description="Helical" evidence="8">
    <location>
        <begin position="41"/>
        <end position="63"/>
    </location>
</feature>
<feature type="domain" description="ABC transmembrane type-1" evidence="9">
    <location>
        <begin position="337"/>
        <end position="538"/>
    </location>
</feature>
<dbReference type="Pfam" id="PF00528">
    <property type="entry name" value="BPD_transp_1"/>
    <property type="match status" value="1"/>
</dbReference>
<evidence type="ECO:0000256" key="3">
    <source>
        <dbReference type="ARBA" id="ARBA00022475"/>
    </source>
</evidence>
<comment type="similarity">
    <text evidence="8">Belongs to the binding-protein-dependent transport system permease family.</text>
</comment>
<sequence length="556" mass="59349">MLADSQASPRPLRLVLLAGMCACVSLGFASARLRGLLLNSLWLSVGAVAIAVPLGTLLALAITKTTLPGRKSLQWMLLAWLFVPLFVQAAAWQAALGQGGWLIPPGNLYDQGVLLSGWTAAVWVHGLAGVPWVALLVAAALLTIPREAEEDALLDAPPWKVLLAVSVPRAKAGILTGALWVAVVCLGEITVTDLFQVRTFAEEVYTSASVGSLSGPIVPLVDDAGQVDFATSDLVWGTVIAVCLVLILLAAIVNWLPSAHFFSLDESWRWQLDRATIPLAVVTWLAMTNLIGVPLVSLVGKAGTQATRTEAGVVREWSPTKAATLIARSPWEHRREMSWSLAIGAIAATLATVFGVLIAWALRTGWLPLSFTAILLATMFALPGPLIGVWLIRLLNHSADSPWAWLNSWYDDTILAPILAQWMRTLPLATLLIWSQFASISQQVLDSATSEGANWWRQLVQIAIPLRASVILAAFGLSLIVAVGELAATILVLPPGVSTLSVRIFGLVHYGADDQVSAICLALALITGIGTIAVAWLLGRLNPAGQPYASQHDRLE</sequence>
<dbReference type="CDD" id="cd06261">
    <property type="entry name" value="TM_PBP2"/>
    <property type="match status" value="2"/>
</dbReference>
<feature type="transmembrane region" description="Helical" evidence="8">
    <location>
        <begin position="276"/>
        <end position="299"/>
    </location>
</feature>
<feature type="transmembrane region" description="Helical" evidence="8">
    <location>
        <begin position="234"/>
        <end position="256"/>
    </location>
</feature>
<dbReference type="KEGG" id="bgok:Pr1d_46760"/>
<organism evidence="10 11">
    <name type="scientific">Bythopirellula goksoeyrii</name>
    <dbReference type="NCBI Taxonomy" id="1400387"/>
    <lineage>
        <taxon>Bacteria</taxon>
        <taxon>Pseudomonadati</taxon>
        <taxon>Planctomycetota</taxon>
        <taxon>Planctomycetia</taxon>
        <taxon>Pirellulales</taxon>
        <taxon>Lacipirellulaceae</taxon>
        <taxon>Bythopirellula</taxon>
    </lineage>
</organism>
<keyword evidence="2 8" id="KW-0813">Transport</keyword>
<evidence type="ECO:0000256" key="4">
    <source>
        <dbReference type="ARBA" id="ARBA00022519"/>
    </source>
</evidence>
<dbReference type="GO" id="GO:0005886">
    <property type="term" value="C:plasma membrane"/>
    <property type="evidence" value="ECO:0007669"/>
    <property type="project" value="UniProtKB-SubCell"/>
</dbReference>
<evidence type="ECO:0000256" key="5">
    <source>
        <dbReference type="ARBA" id="ARBA00022692"/>
    </source>
</evidence>
<comment type="subcellular location">
    <subcellularLocation>
        <location evidence="1">Cell inner membrane</location>
        <topology evidence="1">Multi-pass membrane protein</topology>
    </subcellularLocation>
    <subcellularLocation>
        <location evidence="8">Cell membrane</location>
        <topology evidence="8">Multi-pass membrane protein</topology>
    </subcellularLocation>
</comment>
<keyword evidence="3" id="KW-1003">Cell membrane</keyword>
<keyword evidence="4" id="KW-0997">Cell inner membrane</keyword>
<dbReference type="OrthoDB" id="282704at2"/>